<feature type="region of interest" description="Disordered" evidence="5">
    <location>
        <begin position="426"/>
        <end position="446"/>
    </location>
</feature>
<sequence length="446" mass="47076">MKRFLTLVALAVLATVPALILRATGWRPSPVIDAAVFGVAVLAAGFLLSWGAEAAEQHISQGLILAAVALVTVLPEYAVDLYYAYQAGRAGLESSYVHYAAANMTGANRLLVGLAWPLMVFLHWFKTRHRSIELAPANAIEIGFLLIASLYAFVILFKGRITLLDFAILAAIFAAYVWRVRHLPKADNPDEEGEESGPAAALNTLAPGAQWAAMGALVIVACAVILASAEPFAEAMVGTGRVIGLNEFLLIQWLAPLASEAPAVSVAILFVLAGRAANGLVTMISDKINQWTLLVGMLPLAMSIGAGSVSALPLDARQSEEFFLTAAQSLFGLALLLRFRLGLTSALALAALFLVQVGLAFAFRNDEARAIVTLTWLAWTYLGLTAIIVAVSGRQLMGVLATAFSEPPIATSSSCRRNIDAFSIASSSRSPQAGLQDHGRAPGAGP</sequence>
<feature type="transmembrane region" description="Helical" evidence="6">
    <location>
        <begin position="370"/>
        <end position="391"/>
    </location>
</feature>
<feature type="transmembrane region" description="Helical" evidence="6">
    <location>
        <begin position="137"/>
        <end position="155"/>
    </location>
</feature>
<evidence type="ECO:0000256" key="2">
    <source>
        <dbReference type="ARBA" id="ARBA00022692"/>
    </source>
</evidence>
<reference evidence="8" key="1">
    <citation type="submission" date="2020-09" db="EMBL/GenBank/DDBJ databases">
        <title>Bosea spartocytisi sp. nov. a root nodule endophyte of Spartocytisus supranubius in the high mountain ecosystem fo the Teide National Park (Canary Islands, Spain).</title>
        <authorList>
            <person name="Pulido-Suarez L."/>
            <person name="Peix A."/>
            <person name="Igual J.M."/>
            <person name="Socas-Perez N."/>
            <person name="Velazquez E."/>
            <person name="Flores-Felix J.D."/>
            <person name="Leon-Barrios M."/>
        </authorList>
    </citation>
    <scope>NUCLEOTIDE SEQUENCE</scope>
    <source>
        <strain evidence="8">SSUT16</strain>
    </source>
</reference>
<evidence type="ECO:0000256" key="5">
    <source>
        <dbReference type="SAM" id="MobiDB-lite"/>
    </source>
</evidence>
<dbReference type="GO" id="GO:0016020">
    <property type="term" value="C:membrane"/>
    <property type="evidence" value="ECO:0007669"/>
    <property type="project" value="UniProtKB-SubCell"/>
</dbReference>
<evidence type="ECO:0000256" key="1">
    <source>
        <dbReference type="ARBA" id="ARBA00004141"/>
    </source>
</evidence>
<keyword evidence="3 6" id="KW-1133">Transmembrane helix</keyword>
<dbReference type="Pfam" id="PF01699">
    <property type="entry name" value="Na_Ca_ex"/>
    <property type="match status" value="2"/>
</dbReference>
<gene>
    <name evidence="8" type="ORF">IED13_16690</name>
</gene>
<evidence type="ECO:0000256" key="3">
    <source>
        <dbReference type="ARBA" id="ARBA00022989"/>
    </source>
</evidence>
<keyword evidence="4 6" id="KW-0472">Membrane</keyword>
<feature type="domain" description="Sodium/calcium exchanger membrane region" evidence="7">
    <location>
        <begin position="216"/>
        <end position="360"/>
    </location>
</feature>
<feature type="transmembrane region" description="Helical" evidence="6">
    <location>
        <begin position="32"/>
        <end position="51"/>
    </location>
</feature>
<feature type="transmembrane region" description="Helical" evidence="6">
    <location>
        <begin position="249"/>
        <end position="272"/>
    </location>
</feature>
<keyword evidence="9" id="KW-1185">Reference proteome</keyword>
<evidence type="ECO:0000313" key="9">
    <source>
        <dbReference type="Proteomes" id="UP000619295"/>
    </source>
</evidence>
<feature type="transmembrane region" description="Helical" evidence="6">
    <location>
        <begin position="105"/>
        <end position="125"/>
    </location>
</feature>
<evidence type="ECO:0000256" key="4">
    <source>
        <dbReference type="ARBA" id="ARBA00023136"/>
    </source>
</evidence>
<keyword evidence="2 6" id="KW-0812">Transmembrane</keyword>
<dbReference type="GO" id="GO:0055085">
    <property type="term" value="P:transmembrane transport"/>
    <property type="evidence" value="ECO:0007669"/>
    <property type="project" value="InterPro"/>
</dbReference>
<evidence type="ECO:0000313" key="8">
    <source>
        <dbReference type="EMBL" id="MBD3847344.1"/>
    </source>
</evidence>
<evidence type="ECO:0000259" key="7">
    <source>
        <dbReference type="Pfam" id="PF01699"/>
    </source>
</evidence>
<accession>A0A927EAM0</accession>
<feature type="domain" description="Sodium/calcium exchanger membrane region" evidence="7">
    <location>
        <begin position="36"/>
        <end position="178"/>
    </location>
</feature>
<dbReference type="Proteomes" id="UP000619295">
    <property type="component" value="Unassembled WGS sequence"/>
</dbReference>
<evidence type="ECO:0000256" key="6">
    <source>
        <dbReference type="SAM" id="Phobius"/>
    </source>
</evidence>
<dbReference type="AlphaFoldDB" id="A0A927EAM0"/>
<dbReference type="EMBL" id="JACXWY010000010">
    <property type="protein sequence ID" value="MBD3847344.1"/>
    <property type="molecule type" value="Genomic_DNA"/>
</dbReference>
<feature type="transmembrane region" description="Helical" evidence="6">
    <location>
        <begin position="63"/>
        <end position="85"/>
    </location>
</feature>
<feature type="transmembrane region" description="Helical" evidence="6">
    <location>
        <begin position="293"/>
        <end position="316"/>
    </location>
</feature>
<feature type="transmembrane region" description="Helical" evidence="6">
    <location>
        <begin position="161"/>
        <end position="178"/>
    </location>
</feature>
<proteinExistence type="predicted"/>
<comment type="caution">
    <text evidence="8">The sequence shown here is derived from an EMBL/GenBank/DDBJ whole genome shotgun (WGS) entry which is preliminary data.</text>
</comment>
<organism evidence="8 9">
    <name type="scientific">Bosea spartocytisi</name>
    <dbReference type="NCBI Taxonomy" id="2773451"/>
    <lineage>
        <taxon>Bacteria</taxon>
        <taxon>Pseudomonadati</taxon>
        <taxon>Pseudomonadota</taxon>
        <taxon>Alphaproteobacteria</taxon>
        <taxon>Hyphomicrobiales</taxon>
        <taxon>Boseaceae</taxon>
        <taxon>Bosea</taxon>
    </lineage>
</organism>
<protein>
    <submittedName>
        <fullName evidence="8">Sodium:proton exchanger</fullName>
    </submittedName>
</protein>
<feature type="transmembrane region" description="Helical" evidence="6">
    <location>
        <begin position="346"/>
        <end position="364"/>
    </location>
</feature>
<feature type="transmembrane region" description="Helical" evidence="6">
    <location>
        <begin position="211"/>
        <end position="229"/>
    </location>
</feature>
<dbReference type="InterPro" id="IPR004837">
    <property type="entry name" value="NaCa_Exmemb"/>
</dbReference>
<comment type="subcellular location">
    <subcellularLocation>
        <location evidence="1">Membrane</location>
        <topology evidence="1">Multi-pass membrane protein</topology>
    </subcellularLocation>
</comment>
<name>A0A927EAM0_9HYPH</name>